<evidence type="ECO:0000313" key="6">
    <source>
        <dbReference type="Proteomes" id="UP000275408"/>
    </source>
</evidence>
<keyword evidence="6" id="KW-1185">Reference proteome</keyword>
<comment type="similarity">
    <text evidence="1">Belongs to the SLAIN motif-containing family.</text>
</comment>
<dbReference type="PANTHER" id="PTHR22406">
    <property type="entry name" value="NASCENT POLYPEPTIDE-ASSOCIATED COMPLEX SUBUNIT ALPHA, MUSCLE-SPECIFIC FORM"/>
    <property type="match status" value="1"/>
</dbReference>
<feature type="compositionally biased region" description="Polar residues" evidence="4">
    <location>
        <begin position="217"/>
        <end position="231"/>
    </location>
</feature>
<dbReference type="GO" id="GO:0031116">
    <property type="term" value="P:positive regulation of microtubule polymerization"/>
    <property type="evidence" value="ECO:0007669"/>
    <property type="project" value="TreeGrafter"/>
</dbReference>
<dbReference type="GO" id="GO:0007020">
    <property type="term" value="P:microtubule nucleation"/>
    <property type="evidence" value="ECO:0007669"/>
    <property type="project" value="TreeGrafter"/>
</dbReference>
<feature type="compositionally biased region" description="Low complexity" evidence="4">
    <location>
        <begin position="322"/>
        <end position="334"/>
    </location>
</feature>
<evidence type="ECO:0000256" key="4">
    <source>
        <dbReference type="SAM" id="MobiDB-lite"/>
    </source>
</evidence>
<reference evidence="5 6" key="1">
    <citation type="journal article" date="2018" name="Sci. Rep.">
        <title>Comparative analysis of the Pocillopora damicornis genome highlights role of immune system in coral evolution.</title>
        <authorList>
            <person name="Cunning R."/>
            <person name="Bay R.A."/>
            <person name="Gillette P."/>
            <person name="Baker A.C."/>
            <person name="Traylor-Knowles N."/>
        </authorList>
    </citation>
    <scope>NUCLEOTIDE SEQUENCE [LARGE SCALE GENOMIC DNA]</scope>
    <source>
        <strain evidence="5">RSMAS</strain>
        <tissue evidence="5">Whole animal</tissue>
    </source>
</reference>
<proteinExistence type="inferred from homology"/>
<feature type="region of interest" description="Disordered" evidence="4">
    <location>
        <begin position="145"/>
        <end position="375"/>
    </location>
</feature>
<feature type="coiled-coil region" evidence="3">
    <location>
        <begin position="28"/>
        <end position="58"/>
    </location>
</feature>
<evidence type="ECO:0000256" key="1">
    <source>
        <dbReference type="ARBA" id="ARBA00006652"/>
    </source>
</evidence>
<dbReference type="Proteomes" id="UP000275408">
    <property type="component" value="Unassembled WGS sequence"/>
</dbReference>
<comment type="caution">
    <text evidence="5">The sequence shown here is derived from an EMBL/GenBank/DDBJ whole genome shotgun (WGS) entry which is preliminary data.</text>
</comment>
<keyword evidence="2 3" id="KW-0175">Coiled coil</keyword>
<feature type="compositionally biased region" description="Basic and acidic residues" evidence="4">
    <location>
        <begin position="462"/>
        <end position="488"/>
    </location>
</feature>
<accession>A0A3M6TSU0</accession>
<protein>
    <submittedName>
        <fullName evidence="5">Uncharacterized protein</fullName>
    </submittedName>
</protein>
<feature type="compositionally biased region" description="Basic and acidic residues" evidence="4">
    <location>
        <begin position="444"/>
        <end position="453"/>
    </location>
</feature>
<evidence type="ECO:0000256" key="2">
    <source>
        <dbReference type="ARBA" id="ARBA00023054"/>
    </source>
</evidence>
<name>A0A3M6TSU0_POCDA</name>
<dbReference type="OrthoDB" id="6347145at2759"/>
<feature type="compositionally biased region" description="Polar residues" evidence="4">
    <location>
        <begin position="276"/>
        <end position="287"/>
    </location>
</feature>
<sequence>MIHSFITHNRTSVCKASRHECNMSAELRKSAGSDIKRLQEMVKRLEEQNAQLKSTDSRRVPSNRINDDNMVKVKLNLDDVPLLDLNAMVEEDEDTWLYVSPSHPPSVEQKRVSPYKYLKDNLDVPELNKVRGSLLAKLESIAAQEEALSRSPPHTSVDSHHNSVQQQPVHDDRQLSDDSDNDDEHVQVKPRRRVPMATANQDDSDLTVRGPVRRRGTPSTGVSQTSRPINNDSDSDVDSPPSRPQRRVPAFHSSSQEDSSLVVKGPLKRRGPSPQPRTSLDGTSLQSDDMGDDDGIVPQRRAQVSQDQEDLVVKGPLRRRGAPAQARQPIAAGPLRRRGESPQPRASLDTASLQIDDNDTGGVVPQRRGQVSQDKEDLVVKGLVRRRGAPPQAKQPMATGAIQTYMQADSDEEYVQPRRRVPATNSHHQDDYNRFVLNLSPDSWQREDMRPDDDVPIVTAVRRREPNQVRRREPSARSRVAEDVEVRRRSLPQTPTHTRPVPGQVTAIRRPNTPPHSPSPRKPVTPRAGQLAAPRRIPTPRGVSPARSNDGESWSEGFY</sequence>
<evidence type="ECO:0000256" key="3">
    <source>
        <dbReference type="SAM" id="Coils"/>
    </source>
</evidence>
<feature type="region of interest" description="Disordered" evidence="4">
    <location>
        <begin position="444"/>
        <end position="559"/>
    </location>
</feature>
<evidence type="ECO:0000313" key="5">
    <source>
        <dbReference type="EMBL" id="RMX44517.1"/>
    </source>
</evidence>
<feature type="compositionally biased region" description="Pro residues" evidence="4">
    <location>
        <begin position="512"/>
        <end position="523"/>
    </location>
</feature>
<organism evidence="5 6">
    <name type="scientific">Pocillopora damicornis</name>
    <name type="common">Cauliflower coral</name>
    <name type="synonym">Millepora damicornis</name>
    <dbReference type="NCBI Taxonomy" id="46731"/>
    <lineage>
        <taxon>Eukaryota</taxon>
        <taxon>Metazoa</taxon>
        <taxon>Cnidaria</taxon>
        <taxon>Anthozoa</taxon>
        <taxon>Hexacorallia</taxon>
        <taxon>Scleractinia</taxon>
        <taxon>Astrocoeniina</taxon>
        <taxon>Pocilloporidae</taxon>
        <taxon>Pocillopora</taxon>
    </lineage>
</organism>
<dbReference type="AlphaFoldDB" id="A0A3M6TSU0"/>
<dbReference type="GO" id="GO:0035371">
    <property type="term" value="C:microtubule plus-end"/>
    <property type="evidence" value="ECO:0007669"/>
    <property type="project" value="TreeGrafter"/>
</dbReference>
<dbReference type="STRING" id="46731.A0A3M6TSU0"/>
<dbReference type="EMBL" id="RCHS01002978">
    <property type="protein sequence ID" value="RMX44517.1"/>
    <property type="molecule type" value="Genomic_DNA"/>
</dbReference>
<dbReference type="InterPro" id="IPR026179">
    <property type="entry name" value="Slain"/>
</dbReference>
<gene>
    <name evidence="5" type="ORF">pdam_00006049</name>
</gene>
<dbReference type="PANTHER" id="PTHR22406:SF7">
    <property type="entry name" value="NASCENT POLYPEPTIDE-ASSOCIATED COMPLEX SUBUNIT ALPHA, MUSCLE-SPECIFIC FORM"/>
    <property type="match status" value="1"/>
</dbReference>
<feature type="compositionally biased region" description="Polar residues" evidence="4">
    <location>
        <begin position="152"/>
        <end position="168"/>
    </location>
</feature>
<dbReference type="GO" id="GO:0031122">
    <property type="term" value="P:cytoplasmic microtubule organization"/>
    <property type="evidence" value="ECO:0007669"/>
    <property type="project" value="TreeGrafter"/>
</dbReference>